<dbReference type="InterPro" id="IPR052049">
    <property type="entry name" value="Electron_transfer_protein"/>
</dbReference>
<proteinExistence type="inferred from homology"/>
<keyword evidence="5 7" id="KW-1133">Transmembrane helix</keyword>
<feature type="transmembrane region" description="Helical" evidence="7">
    <location>
        <begin position="271"/>
        <end position="291"/>
    </location>
</feature>
<sequence length="296" mass="31844">MPDTFYTVSPHWGWYAVVEFFVAGLAGTSAGIAALLWLFSRNRDDRLVARWGFGIAMVGSVLSGLLLIADLKRPDRFWHMLLFSETLLPTFLKWWSVMALGAWALFVFGGTSFLIFVGSLAEAGRLPRGLAFLGREPIGTILAFVAGLAGTFYAGYKGVLLNATNRPLWGNTVWLGALFFASGMAAACVLLLLITRRRAPATSAWLGQLLFGALGVTLVVALGLLFSLQGSVLRLVLGNVYGVILALTLVFGVLLPLILTWRPQLLGRYAIPSLAVLVLAGAFLLRVAVILSSEAA</sequence>
<organism evidence="8">
    <name type="scientific">Thermomicrobium roseum</name>
    <dbReference type="NCBI Taxonomy" id="500"/>
    <lineage>
        <taxon>Bacteria</taxon>
        <taxon>Pseudomonadati</taxon>
        <taxon>Thermomicrobiota</taxon>
        <taxon>Thermomicrobia</taxon>
        <taxon>Thermomicrobiales</taxon>
        <taxon>Thermomicrobiaceae</taxon>
        <taxon>Thermomicrobium</taxon>
    </lineage>
</organism>
<evidence type="ECO:0000256" key="7">
    <source>
        <dbReference type="SAM" id="Phobius"/>
    </source>
</evidence>
<gene>
    <name evidence="8" type="ORF">ENM21_04660</name>
</gene>
<feature type="transmembrane region" description="Helical" evidence="7">
    <location>
        <begin position="168"/>
        <end position="193"/>
    </location>
</feature>
<feature type="transmembrane region" description="Helical" evidence="7">
    <location>
        <begin position="91"/>
        <end position="117"/>
    </location>
</feature>
<dbReference type="Pfam" id="PF03916">
    <property type="entry name" value="NrfD"/>
    <property type="match status" value="1"/>
</dbReference>
<feature type="transmembrane region" description="Helical" evidence="7">
    <location>
        <begin position="205"/>
        <end position="228"/>
    </location>
</feature>
<evidence type="ECO:0000256" key="5">
    <source>
        <dbReference type="ARBA" id="ARBA00022989"/>
    </source>
</evidence>
<keyword evidence="6 7" id="KW-0472">Membrane</keyword>
<dbReference type="Gene3D" id="1.20.1630.10">
    <property type="entry name" value="Formate dehydrogenase/DMSO reductase domain"/>
    <property type="match status" value="1"/>
</dbReference>
<evidence type="ECO:0000256" key="1">
    <source>
        <dbReference type="ARBA" id="ARBA00004651"/>
    </source>
</evidence>
<evidence type="ECO:0000256" key="2">
    <source>
        <dbReference type="ARBA" id="ARBA00008929"/>
    </source>
</evidence>
<feature type="transmembrane region" description="Helical" evidence="7">
    <location>
        <begin position="12"/>
        <end position="39"/>
    </location>
</feature>
<keyword evidence="4 7" id="KW-0812">Transmembrane</keyword>
<keyword evidence="3" id="KW-1003">Cell membrane</keyword>
<evidence type="ECO:0000256" key="6">
    <source>
        <dbReference type="ARBA" id="ARBA00023136"/>
    </source>
</evidence>
<comment type="similarity">
    <text evidence="2">Belongs to the NrfD family.</text>
</comment>
<evidence type="ECO:0000256" key="3">
    <source>
        <dbReference type="ARBA" id="ARBA00022475"/>
    </source>
</evidence>
<dbReference type="PANTHER" id="PTHR34856:SF2">
    <property type="entry name" value="PROTEIN NRFD"/>
    <property type="match status" value="1"/>
</dbReference>
<comment type="caution">
    <text evidence="8">The sequence shown here is derived from an EMBL/GenBank/DDBJ whole genome shotgun (WGS) entry which is preliminary data.</text>
</comment>
<feature type="transmembrane region" description="Helical" evidence="7">
    <location>
        <begin position="51"/>
        <end position="71"/>
    </location>
</feature>
<comment type="subcellular location">
    <subcellularLocation>
        <location evidence="1">Cell membrane</location>
        <topology evidence="1">Multi-pass membrane protein</topology>
    </subcellularLocation>
</comment>
<accession>A0A7C5RTK2</accession>
<dbReference type="AlphaFoldDB" id="A0A7C5RTK2"/>
<dbReference type="EMBL" id="DRWX01000221">
    <property type="protein sequence ID" value="HHM96487.1"/>
    <property type="molecule type" value="Genomic_DNA"/>
</dbReference>
<evidence type="ECO:0000256" key="4">
    <source>
        <dbReference type="ARBA" id="ARBA00022692"/>
    </source>
</evidence>
<feature type="transmembrane region" description="Helical" evidence="7">
    <location>
        <begin position="138"/>
        <end position="156"/>
    </location>
</feature>
<reference evidence="8" key="1">
    <citation type="journal article" date="2020" name="mSystems">
        <title>Genome- and Community-Level Interaction Insights into Carbon Utilization and Element Cycling Functions of Hydrothermarchaeota in Hydrothermal Sediment.</title>
        <authorList>
            <person name="Zhou Z."/>
            <person name="Liu Y."/>
            <person name="Xu W."/>
            <person name="Pan J."/>
            <person name="Luo Z.H."/>
            <person name="Li M."/>
        </authorList>
    </citation>
    <scope>NUCLEOTIDE SEQUENCE [LARGE SCALE GENOMIC DNA]</scope>
    <source>
        <strain evidence="8">SpSt-1065</strain>
    </source>
</reference>
<feature type="transmembrane region" description="Helical" evidence="7">
    <location>
        <begin position="240"/>
        <end position="259"/>
    </location>
</feature>
<dbReference type="PANTHER" id="PTHR34856">
    <property type="entry name" value="PROTEIN NRFD"/>
    <property type="match status" value="1"/>
</dbReference>
<name>A0A7C5RTK2_THERO</name>
<dbReference type="InterPro" id="IPR005614">
    <property type="entry name" value="NrfD-like"/>
</dbReference>
<protein>
    <submittedName>
        <fullName evidence="8">Polysulfide reductase NrfD</fullName>
    </submittedName>
</protein>
<evidence type="ECO:0000313" key="8">
    <source>
        <dbReference type="EMBL" id="HHM96487.1"/>
    </source>
</evidence>
<dbReference type="GO" id="GO:0005886">
    <property type="term" value="C:plasma membrane"/>
    <property type="evidence" value="ECO:0007669"/>
    <property type="project" value="UniProtKB-SubCell"/>
</dbReference>